<evidence type="ECO:0000313" key="1">
    <source>
        <dbReference type="EMBL" id="OGM70505.1"/>
    </source>
</evidence>
<dbReference type="Gene3D" id="3.40.50.300">
    <property type="entry name" value="P-loop containing nucleotide triphosphate hydrolases"/>
    <property type="match status" value="1"/>
</dbReference>
<reference evidence="1 2" key="1">
    <citation type="journal article" date="2016" name="Nat. Commun.">
        <title>Thousands of microbial genomes shed light on interconnected biogeochemical processes in an aquifer system.</title>
        <authorList>
            <person name="Anantharaman K."/>
            <person name="Brown C.T."/>
            <person name="Hug L.A."/>
            <person name="Sharon I."/>
            <person name="Castelle C.J."/>
            <person name="Probst A.J."/>
            <person name="Thomas B.C."/>
            <person name="Singh A."/>
            <person name="Wilkins M.J."/>
            <person name="Karaoz U."/>
            <person name="Brodie E.L."/>
            <person name="Williams K.H."/>
            <person name="Hubbard S.S."/>
            <person name="Banfield J.F."/>
        </authorList>
    </citation>
    <scope>NUCLEOTIDE SEQUENCE [LARGE SCALE GENOMIC DNA]</scope>
</reference>
<gene>
    <name evidence="1" type="ORF">A2975_01865</name>
</gene>
<protein>
    <recommendedName>
        <fullName evidence="3">DNA polymerase III delta N-terminal domain-containing protein</fullName>
    </recommendedName>
</protein>
<sequence length="205" mass="22816">MHAYLITGRDKNEINKSISRLVNKLKAKRLDFEVAKIADVRDLGRFTNLALSEKTAVVIKSLEEASEEAQNAFLKALEEPQRNLVYIVTAKDTDLLLPTIASRCSVIQTPSTKHQILNKSQIQINKFLNASVGEKLEIVSKITKREEAVEFLTSLILNTQPQLTKNPNLAYLLESASQALAAINANGNVSLQLTNFVINYKKGRP</sequence>
<dbReference type="AlphaFoldDB" id="A0A1F8C4B5"/>
<comment type="caution">
    <text evidence="1">The sequence shown here is derived from an EMBL/GenBank/DDBJ whole genome shotgun (WGS) entry which is preliminary data.</text>
</comment>
<organism evidence="1 2">
    <name type="scientific">Candidatus Woesebacteria bacterium RIFCSPLOWO2_01_FULL_44_14</name>
    <dbReference type="NCBI Taxonomy" id="1802525"/>
    <lineage>
        <taxon>Bacteria</taxon>
        <taxon>Candidatus Woeseibacteriota</taxon>
    </lineage>
</organism>
<evidence type="ECO:0008006" key="3">
    <source>
        <dbReference type="Google" id="ProtNLM"/>
    </source>
</evidence>
<name>A0A1F8C4B5_9BACT</name>
<dbReference type="Pfam" id="PF13177">
    <property type="entry name" value="DNA_pol3_delta2"/>
    <property type="match status" value="1"/>
</dbReference>
<dbReference type="SUPFAM" id="SSF52540">
    <property type="entry name" value="P-loop containing nucleoside triphosphate hydrolases"/>
    <property type="match status" value="1"/>
</dbReference>
<dbReference type="InterPro" id="IPR027417">
    <property type="entry name" value="P-loop_NTPase"/>
</dbReference>
<proteinExistence type="predicted"/>
<dbReference type="EMBL" id="MGHL01000004">
    <property type="protein sequence ID" value="OGM70505.1"/>
    <property type="molecule type" value="Genomic_DNA"/>
</dbReference>
<dbReference type="Proteomes" id="UP000178429">
    <property type="component" value="Unassembled WGS sequence"/>
</dbReference>
<evidence type="ECO:0000313" key="2">
    <source>
        <dbReference type="Proteomes" id="UP000178429"/>
    </source>
</evidence>
<dbReference type="STRING" id="1802525.A2975_01865"/>
<accession>A0A1F8C4B5</accession>